<keyword evidence="2" id="KW-1185">Reference proteome</keyword>
<dbReference type="AlphaFoldDB" id="A0A930U8P8"/>
<dbReference type="RefSeq" id="WP_194312023.1">
    <property type="nucleotide sequence ID" value="NZ_JADHEC010000018.1"/>
</dbReference>
<dbReference type="InterPro" id="IPR027417">
    <property type="entry name" value="P-loop_NTPase"/>
</dbReference>
<sequence length="508" mass="58729">MALSRKDREQLLGWDDFVTNQYRATPVDLNENATEKLKRIADLEANPEKWYKYYFPNFYTSEPAPFHTKATKRVLANPEWYEVRSWARDLSKSGRTMMDVLLLAMTGKKKTIILVSATYDDAERLLKPYKTILEINDRLKNDYGDQKALSGWEEGDFTTKKGVSFRAVGAGQSPRGTRNDAARPDLILIDDIDTDVDCNNPDTIEKKYQWIETALIPTRSISVPLLIIACGNIIAKYCCITEMAKKANVHDIVNIRDKNGVSTWPERNTEELIDLAFRTMTTSAIQKEYFNNPIRVGKLFKKVHWAKCPPLRACEHVLVYSDPATSNKDNKSSSRKFTGVIGYRQGNFYLYKVWLDNMTQRTFVNNLYHAHDWVKERKVDTFKNWIENNSLQDPFWEQVLKPLVKAVAKILRRIPLFMSLDKRSKGEKYTRIEGTLEPLHKEGCLYFNIDEKDNPYMQTMEEEFLGVAPNSKMMDGPDGLEGGIWIIQNIASKENSEYHVGHINNRKY</sequence>
<organism evidence="1 2">
    <name type="scientific">Flavobacterium soyangense</name>
    <dbReference type="NCBI Taxonomy" id="2023265"/>
    <lineage>
        <taxon>Bacteria</taxon>
        <taxon>Pseudomonadati</taxon>
        <taxon>Bacteroidota</taxon>
        <taxon>Flavobacteriia</taxon>
        <taxon>Flavobacteriales</taxon>
        <taxon>Flavobacteriaceae</taxon>
        <taxon>Flavobacterium</taxon>
    </lineage>
</organism>
<reference evidence="1" key="1">
    <citation type="submission" date="2020-11" db="EMBL/GenBank/DDBJ databases">
        <title>Genome of Flavobacterium soyangense.</title>
        <authorList>
            <person name="Liu Q."/>
            <person name="Xin Y.-H."/>
        </authorList>
    </citation>
    <scope>NUCLEOTIDE SEQUENCE</scope>
    <source>
        <strain evidence="1">CGMCC 1.13493</strain>
    </source>
</reference>
<evidence type="ECO:0000313" key="2">
    <source>
        <dbReference type="Proteomes" id="UP000646211"/>
    </source>
</evidence>
<dbReference type="Gene3D" id="3.40.50.300">
    <property type="entry name" value="P-loop containing nucleotide triphosphate hydrolases"/>
    <property type="match status" value="1"/>
</dbReference>
<dbReference type="EMBL" id="JADHEC010000018">
    <property type="protein sequence ID" value="MBF2708771.1"/>
    <property type="molecule type" value="Genomic_DNA"/>
</dbReference>
<protein>
    <recommendedName>
        <fullName evidence="3">Terminase large subunit gp17-like C-terminal domain-containing protein</fullName>
    </recommendedName>
</protein>
<evidence type="ECO:0000313" key="1">
    <source>
        <dbReference type="EMBL" id="MBF2708771.1"/>
    </source>
</evidence>
<evidence type="ECO:0008006" key="3">
    <source>
        <dbReference type="Google" id="ProtNLM"/>
    </source>
</evidence>
<proteinExistence type="predicted"/>
<gene>
    <name evidence="1" type="ORF">IR213_09235</name>
</gene>
<accession>A0A930U8P8</accession>
<comment type="caution">
    <text evidence="1">The sequence shown here is derived from an EMBL/GenBank/DDBJ whole genome shotgun (WGS) entry which is preliminary data.</text>
</comment>
<name>A0A930U8P8_9FLAO</name>
<dbReference type="Proteomes" id="UP000646211">
    <property type="component" value="Unassembled WGS sequence"/>
</dbReference>